<evidence type="ECO:0000313" key="7">
    <source>
        <dbReference type="Proteomes" id="UP001549773"/>
    </source>
</evidence>
<keyword evidence="3" id="KW-0732">Signal</keyword>
<feature type="signal peptide" evidence="3">
    <location>
        <begin position="1"/>
        <end position="21"/>
    </location>
</feature>
<accession>A0ABV2TV32</accession>
<protein>
    <submittedName>
        <fullName evidence="6">DUF2207 domain-containing protein</fullName>
    </submittedName>
</protein>
<keyword evidence="2" id="KW-0812">Transmembrane</keyword>
<evidence type="ECO:0000256" key="1">
    <source>
        <dbReference type="SAM" id="MobiDB-lite"/>
    </source>
</evidence>
<gene>
    <name evidence="6" type="ORF">ABXZ32_06995</name>
</gene>
<feature type="transmembrane region" description="Helical" evidence="2">
    <location>
        <begin position="396"/>
        <end position="415"/>
    </location>
</feature>
<dbReference type="Pfam" id="PF09972">
    <property type="entry name" value="DUF2207"/>
    <property type="match status" value="1"/>
</dbReference>
<comment type="caution">
    <text evidence="6">The sequence shown here is derived from an EMBL/GenBank/DDBJ whole genome shotgun (WGS) entry which is preliminary data.</text>
</comment>
<dbReference type="InterPro" id="IPR048389">
    <property type="entry name" value="YciQ-like_C"/>
</dbReference>
<feature type="transmembrane region" description="Helical" evidence="2">
    <location>
        <begin position="421"/>
        <end position="439"/>
    </location>
</feature>
<feature type="transmembrane region" description="Helical" evidence="2">
    <location>
        <begin position="238"/>
        <end position="255"/>
    </location>
</feature>
<evidence type="ECO:0000256" key="2">
    <source>
        <dbReference type="SAM" id="Phobius"/>
    </source>
</evidence>
<keyword evidence="2" id="KW-1133">Transmembrane helix</keyword>
<feature type="chain" id="PRO_5046514592" evidence="3">
    <location>
        <begin position="22"/>
        <end position="564"/>
    </location>
</feature>
<dbReference type="Pfam" id="PF20990">
    <property type="entry name" value="DUF2207_C"/>
    <property type="match status" value="1"/>
</dbReference>
<dbReference type="InterPro" id="IPR018702">
    <property type="entry name" value="DUF2207"/>
</dbReference>
<proteinExistence type="predicted"/>
<name>A0ABV2TV32_9FLAO</name>
<feature type="compositionally biased region" description="Gly residues" evidence="1">
    <location>
        <begin position="546"/>
        <end position="564"/>
    </location>
</feature>
<dbReference type="EMBL" id="JBEWYP010000003">
    <property type="protein sequence ID" value="MET7029134.1"/>
    <property type="molecule type" value="Genomic_DNA"/>
</dbReference>
<organism evidence="6 7">
    <name type="scientific">Sediminicola luteus</name>
    <dbReference type="NCBI Taxonomy" id="319238"/>
    <lineage>
        <taxon>Bacteria</taxon>
        <taxon>Pseudomonadati</taxon>
        <taxon>Bacteroidota</taxon>
        <taxon>Flavobacteriia</taxon>
        <taxon>Flavobacteriales</taxon>
        <taxon>Flavobacteriaceae</taxon>
        <taxon>Sediminicola</taxon>
    </lineage>
</organism>
<evidence type="ECO:0000259" key="4">
    <source>
        <dbReference type="Pfam" id="PF09972"/>
    </source>
</evidence>
<feature type="domain" description="Predicted membrane protein YciQ-like C-terminal" evidence="5">
    <location>
        <begin position="270"/>
        <end position="498"/>
    </location>
</feature>
<sequence>MKKIFILLTLLLVFISGSAQDFTVTNYTVDITIEEDGYFDVIENYDLNFEIPKHGIYRTIQTQYDLLTFEGEKEERKIRISNVKVPDYKFDVPFNFVQKLKDNMIIKIGDKDVTIVGPQHYEIQYRVHNAFLFEDSQIRFYWNIKPDGWEADFEQISFRIHVPENIPLSKENCFVYSGERGTSIPTKDFKLYYTNEGFSGTSNDSFISRSGESVTVMINLPPNSITEEKPLWPFWNQYGWVFLIGILITGFYALWRKFGRDDRVVTTTSYYPPKNMDPAMVGFLINDRDDTSDLISLIPYWGARGLIKMEEIPKKGWFGSKDTKLIKIGNLPDDSPSYEKEIFTGLFGNEQGLESSEILVSSLKDTFYTTMSSASSQLKKMAQPYYVVESKKVQTILYFGLVANAIVLTAIALFVWGPLAAVAIVLTSVLLIILNGYMIKKNDIGNRILSELKGFRQFIKVAEENKLKMLLQDDPNYFESTMGYALAFGLFEKWAKKFDALNIPPPSWYSSASTHAFTMQGFSKSFSKSMAVTQSTMISSPKSSGSSGGGSSGGGFGGGGGGSW</sequence>
<evidence type="ECO:0000313" key="6">
    <source>
        <dbReference type="EMBL" id="MET7029134.1"/>
    </source>
</evidence>
<keyword evidence="2" id="KW-0472">Membrane</keyword>
<dbReference type="Proteomes" id="UP001549773">
    <property type="component" value="Unassembled WGS sequence"/>
</dbReference>
<evidence type="ECO:0000259" key="5">
    <source>
        <dbReference type="Pfam" id="PF20990"/>
    </source>
</evidence>
<keyword evidence="7" id="KW-1185">Reference proteome</keyword>
<feature type="region of interest" description="Disordered" evidence="1">
    <location>
        <begin position="537"/>
        <end position="564"/>
    </location>
</feature>
<dbReference type="RefSeq" id="WP_354617958.1">
    <property type="nucleotide sequence ID" value="NZ_JBEWYP010000003.1"/>
</dbReference>
<reference evidence="6 7" key="1">
    <citation type="submission" date="2024-07" db="EMBL/GenBank/DDBJ databases">
        <title>The genome sequence of type strain Sediminicola luteus GDMCC 1.2596T.</title>
        <authorList>
            <person name="Liu Y."/>
        </authorList>
    </citation>
    <scope>NUCLEOTIDE SEQUENCE [LARGE SCALE GENOMIC DNA]</scope>
    <source>
        <strain evidence="6 7">GDMCC 1.2596</strain>
    </source>
</reference>
<feature type="domain" description="DUF2207" evidence="4">
    <location>
        <begin position="24"/>
        <end position="183"/>
    </location>
</feature>
<evidence type="ECO:0000256" key="3">
    <source>
        <dbReference type="SAM" id="SignalP"/>
    </source>
</evidence>